<dbReference type="EMBL" id="CP117880">
    <property type="protein sequence ID" value="WDF69825.1"/>
    <property type="molecule type" value="Genomic_DNA"/>
</dbReference>
<accession>A0ABY7WLG4</accession>
<dbReference type="Pfam" id="PF05359">
    <property type="entry name" value="DUF748"/>
    <property type="match status" value="1"/>
</dbReference>
<keyword evidence="7" id="KW-1185">Reference proteome</keyword>
<evidence type="ECO:0000256" key="2">
    <source>
        <dbReference type="ARBA" id="ARBA00022692"/>
    </source>
</evidence>
<name>A0ABY7WLG4_9SPHI</name>
<dbReference type="PANTHER" id="PTHR36985:SF1">
    <property type="entry name" value="TRANSLOCATION AND ASSEMBLY MODULE SUBUNIT TAMB"/>
    <property type="match status" value="1"/>
</dbReference>
<dbReference type="PANTHER" id="PTHR36985">
    <property type="entry name" value="TRANSLOCATION AND ASSEMBLY MODULE SUBUNIT TAMB"/>
    <property type="match status" value="1"/>
</dbReference>
<dbReference type="InterPro" id="IPR007452">
    <property type="entry name" value="TamB_C"/>
</dbReference>
<dbReference type="InterPro" id="IPR008023">
    <property type="entry name" value="DUF748"/>
</dbReference>
<evidence type="ECO:0000313" key="6">
    <source>
        <dbReference type="EMBL" id="WDF69825.1"/>
    </source>
</evidence>
<evidence type="ECO:0000256" key="4">
    <source>
        <dbReference type="ARBA" id="ARBA00023136"/>
    </source>
</evidence>
<evidence type="ECO:0000256" key="1">
    <source>
        <dbReference type="ARBA" id="ARBA00004167"/>
    </source>
</evidence>
<evidence type="ECO:0000259" key="5">
    <source>
        <dbReference type="Pfam" id="PF04357"/>
    </source>
</evidence>
<reference evidence="6 7" key="1">
    <citation type="submission" date="2023-02" db="EMBL/GenBank/DDBJ databases">
        <title>Genome sequence of Sphingobacterium sp. KACC 22765.</title>
        <authorList>
            <person name="Kim S."/>
            <person name="Heo J."/>
            <person name="Kwon S.-W."/>
        </authorList>
    </citation>
    <scope>NUCLEOTIDE SEQUENCE [LARGE SCALE GENOMIC DNA]</scope>
    <source>
        <strain evidence="6 7">KACC 22765</strain>
    </source>
</reference>
<comment type="subcellular location">
    <subcellularLocation>
        <location evidence="1">Membrane</location>
        <topology evidence="1">Single-pass membrane protein</topology>
    </subcellularLocation>
</comment>
<keyword evidence="4" id="KW-0472">Membrane</keyword>
<evidence type="ECO:0000313" key="7">
    <source>
        <dbReference type="Proteomes" id="UP001221558"/>
    </source>
</evidence>
<gene>
    <name evidence="6" type="ORF">PQ465_05475</name>
</gene>
<keyword evidence="3" id="KW-1133">Transmembrane helix</keyword>
<sequence length="1454" mass="163077">MLSITLLTVAAVFSLRYPAVQTFVSKKIASYLSEQLHSKISVGKVYFKPFSALELRDIALDDRRGQPIFKAKSITATLSLAGLFKNELQLRKLQLDDAYMNYEIYTDSTNISSIIDYFATDQPKKKDKKASLQLKIKEIVLKNNHVKLRNYRFKKLHAGVNFNDLELTAISGVINNIDFSKTDIRAAIQQLTFKEKSGLYLREMTAQAYVSEKSMEFKELTLRTNRSKVGDYIRFQYNSFTDFEDFIDKVQIDGRVKEAFVDSRDIEFFAPEMANVHFISTVTQASVSGTVAHIRASDVAMMTGAVTSLHGDFRIDGLPHIEKTTFDFNVNRFRTSASDVEMLVPELARLQNFQLPQQIHELGTVNYSGKLSGYYHDFKLDGSAKTDLGALTTNSEIQLKPELSYAGTISSDNFDIGQLLRSKNVGTSTFDLTFTGEGVDKTTLALTTEGEIARVDFKDYPYKNIRFHTEIVDQVIFASGSVQDPYATLTFDGEIDWKTDIPAYEFSSEIDLLNLKRLNLFTKDSIVVSNSNVRAELKGNSLNSLNGHISSDHIQFQSSRGDFLMDYLDFESRGDEQSKLLRIQSDVVDGEITGQIDLNSIIAYFRSLAMRYAPAINIETPAYNPQNFDLQIKIKSFDPVSALFDPNLRLEDGATLQAKFSSDDYTAIFEAYSPIVSYRGMKIKNLLLTENADGDALSLAAEADRFSFSDSTYVDRVKIQTVLANDSLNFQLSLSEKSRANYLNLNGNIHFAHNKPAYIHFDRSEIILNNEPWSINEDADLRVSKGKFYLKNLLFRRDKQEVSLNGILSNENDNLDIAFKDFSLDALAGITKPLGIQLQGNLSGDLRIYSVFNAPNISAHISTTPIIFNNLPIGNLRINADFDPQHGLIQLQSKLLDVDGNGIDLAGSYAVDQDDALRIHGKVNNVDVGIIQPFLKDLISDLYGKMSGEVNIQGSLRNPIISGSASIREASFLVNYLNTRYSLSNQSSLIQDNRIILNNLQLIDIRNNVATATGNIDLSKLRDPSLDIEARAENFQILQTGRKDNETFYGTAYASGLFKFKGPTSGINIDINARSNPNTVITIPFNSSLKVSDNDFFYFINPDSSAEETTIAKRLFQGLTMNMDLNLTRDAEINLENNVGSLKSVGTGNVSLRISSLGDFEMFGDYLVSSGKFHFTAQDFFNKFFDLKEGGTIRWAGNPAEATVNLSATYQQRTSIAPLYNAAGRTENNDRILAQADMILKGTLSQPEISFDLNFPQDPYVKDELQGYLSDNNNVNQQAISLIVRRSFTPASTQEFGREVNNTLLSAGTEIAFNQLNSIISQSLNMNFLDLNIRSFNDASASLRFFDDRLIFTGGVSDRSRSQVTDLTLFSDQVATDAEVTFRLRQDGNLVLRAYNRLNSRNFLFTPYSDYISAVGLVYRQEFNSLSEFWRKLWLWNDRKQQPKAVAPVDSTSN</sequence>
<organism evidence="6 7">
    <name type="scientific">Sphingobacterium oryzagri</name>
    <dbReference type="NCBI Taxonomy" id="3025669"/>
    <lineage>
        <taxon>Bacteria</taxon>
        <taxon>Pseudomonadati</taxon>
        <taxon>Bacteroidota</taxon>
        <taxon>Sphingobacteriia</taxon>
        <taxon>Sphingobacteriales</taxon>
        <taxon>Sphingobacteriaceae</taxon>
        <taxon>Sphingobacterium</taxon>
    </lineage>
</organism>
<dbReference type="Pfam" id="PF04357">
    <property type="entry name" value="TamB"/>
    <property type="match status" value="1"/>
</dbReference>
<dbReference type="Proteomes" id="UP001221558">
    <property type="component" value="Chromosome"/>
</dbReference>
<proteinExistence type="predicted"/>
<protein>
    <submittedName>
        <fullName evidence="6">Translocation/assembly module TamB domain-containing protein</fullName>
    </submittedName>
</protein>
<feature type="domain" description="Translocation and assembly module TamB C-terminal" evidence="5">
    <location>
        <begin position="1006"/>
        <end position="1423"/>
    </location>
</feature>
<dbReference type="RefSeq" id="WP_274268537.1">
    <property type="nucleotide sequence ID" value="NZ_CP117880.1"/>
</dbReference>
<keyword evidence="2" id="KW-0812">Transmembrane</keyword>
<evidence type="ECO:0000256" key="3">
    <source>
        <dbReference type="ARBA" id="ARBA00022989"/>
    </source>
</evidence>